<dbReference type="InterPro" id="IPR036513">
    <property type="entry name" value="STAS_dom_sf"/>
</dbReference>
<dbReference type="InterPro" id="IPR058548">
    <property type="entry name" value="MlaB-like_STAS"/>
</dbReference>
<reference evidence="4" key="1">
    <citation type="submission" date="2017-08" db="EMBL/GenBank/DDBJ databases">
        <authorList>
            <person name="Varghese N."/>
            <person name="Submissions S."/>
        </authorList>
    </citation>
    <scope>NUCLEOTIDE SEQUENCE [LARGE SCALE GENOMIC DNA]</scope>
    <source>
        <strain evidence="4">DSM 4725</strain>
    </source>
</reference>
<dbReference type="EMBL" id="OBQI01000004">
    <property type="protein sequence ID" value="SOC50086.1"/>
    <property type="molecule type" value="Genomic_DNA"/>
</dbReference>
<dbReference type="PROSITE" id="PS50801">
    <property type="entry name" value="STAS"/>
    <property type="match status" value="1"/>
</dbReference>
<gene>
    <name evidence="3" type="ORF">SAMN05660748_2825</name>
</gene>
<dbReference type="SUPFAM" id="SSF52091">
    <property type="entry name" value="SpoIIaa-like"/>
    <property type="match status" value="1"/>
</dbReference>
<keyword evidence="4" id="KW-1185">Reference proteome</keyword>
<dbReference type="RefSeq" id="WP_097195661.1">
    <property type="nucleotide sequence ID" value="NZ_OBQI01000004.1"/>
</dbReference>
<name>A0A285VAL3_9ACTN</name>
<accession>A0A285VAL3</accession>
<evidence type="ECO:0000313" key="4">
    <source>
        <dbReference type="Proteomes" id="UP000219435"/>
    </source>
</evidence>
<dbReference type="CDD" id="cd07043">
    <property type="entry name" value="STAS_anti-anti-sigma_factors"/>
    <property type="match status" value="1"/>
</dbReference>
<dbReference type="Pfam" id="PF13466">
    <property type="entry name" value="STAS_2"/>
    <property type="match status" value="1"/>
</dbReference>
<sequence>MASAPAAMRTSQNPEDEVVVRLDEAVLADGLADARWLMRDAVLAGARWIVVDLSRVHSVGSPALATFLSAHRVCRARGGAVVLRGADRRTRDMVRRTGLSRVLHLQGGPVGGGEKRDQRGGGTRDTGTTGANLRRPLWA</sequence>
<proteinExistence type="predicted"/>
<protein>
    <submittedName>
        <fullName evidence="3">Anti-anti-sigma factor</fullName>
    </submittedName>
</protein>
<dbReference type="Gene3D" id="3.30.750.24">
    <property type="entry name" value="STAS domain"/>
    <property type="match status" value="1"/>
</dbReference>
<evidence type="ECO:0000256" key="1">
    <source>
        <dbReference type="SAM" id="MobiDB-lite"/>
    </source>
</evidence>
<evidence type="ECO:0000313" key="3">
    <source>
        <dbReference type="EMBL" id="SOC50086.1"/>
    </source>
</evidence>
<dbReference type="InterPro" id="IPR002645">
    <property type="entry name" value="STAS_dom"/>
</dbReference>
<feature type="domain" description="STAS" evidence="2">
    <location>
        <begin position="1"/>
        <end position="99"/>
    </location>
</feature>
<dbReference type="AlphaFoldDB" id="A0A285VAL3"/>
<dbReference type="Proteomes" id="UP000219435">
    <property type="component" value="Unassembled WGS sequence"/>
</dbReference>
<evidence type="ECO:0000259" key="2">
    <source>
        <dbReference type="PROSITE" id="PS50801"/>
    </source>
</evidence>
<dbReference type="OrthoDB" id="3826701at2"/>
<organism evidence="3 4">
    <name type="scientific">Blastococcus aggregatus</name>
    <dbReference type="NCBI Taxonomy" id="38502"/>
    <lineage>
        <taxon>Bacteria</taxon>
        <taxon>Bacillati</taxon>
        <taxon>Actinomycetota</taxon>
        <taxon>Actinomycetes</taxon>
        <taxon>Geodermatophilales</taxon>
        <taxon>Geodermatophilaceae</taxon>
        <taxon>Blastococcus</taxon>
    </lineage>
</organism>
<feature type="region of interest" description="Disordered" evidence="1">
    <location>
        <begin position="105"/>
        <end position="139"/>
    </location>
</feature>